<evidence type="ECO:0000259" key="3">
    <source>
        <dbReference type="Pfam" id="PF21390"/>
    </source>
</evidence>
<dbReference type="eggNOG" id="COG4693">
    <property type="taxonomic scope" value="Bacteria"/>
</dbReference>
<dbReference type="InterPro" id="IPR036291">
    <property type="entry name" value="NAD(P)-bd_dom_sf"/>
</dbReference>
<dbReference type="HOGENOM" id="CLU_065125_0_0_6"/>
<dbReference type="OrthoDB" id="9760689at2"/>
<dbReference type="SUPFAM" id="SSF51735">
    <property type="entry name" value="NAD(P)-binding Rossmann-fold domains"/>
    <property type="match status" value="1"/>
</dbReference>
<feature type="domain" description="Gfo/Idh/MocA-like oxidoreductase N-terminal" evidence="2">
    <location>
        <begin position="1"/>
        <end position="115"/>
    </location>
</feature>
<dbReference type="KEGG" id="swp:swp_1767"/>
<dbReference type="InterPro" id="IPR051450">
    <property type="entry name" value="Gfo/Idh/MocA_Oxidoreductases"/>
</dbReference>
<dbReference type="InterPro" id="IPR000683">
    <property type="entry name" value="Gfo/Idh/MocA-like_OxRdtase_N"/>
</dbReference>
<gene>
    <name evidence="4" type="ordered locus">swp_1767</name>
</gene>
<name>B8CN33_SHEPW</name>
<sequence>MKVLVCGTNYGATYIRALATQPQNLSLAAILSTGSQRSKQYAAQLQVPHFTQIEQIPAGTVDIACIAVAGEGGQQLAVQCLNRGIHVLCEHPVGEEVVRYALELATKNGCRFHVNAHFADLGAPQAFYQAIATASQQAPCMHFDLNVNLRTLYSGLDLLGRALGSLSNIGLVPATQIDKTKGLFETLQLTGPEFSVSLLCQNFASQHDDGSATLLNHRVSATFPHGNLLLCETAGPVFWFPSPVSMSAETWQSYLPVQVEPSNQYQLMQQRDIANISALNKLVTSISEPNAIIEQQPDYLIGLAKLWEQTLAVLQRE</sequence>
<keyword evidence="1" id="KW-0732">Signal</keyword>
<dbReference type="PANTHER" id="PTHR43377:SF1">
    <property type="entry name" value="BILIVERDIN REDUCTASE A"/>
    <property type="match status" value="1"/>
</dbReference>
<dbReference type="GO" id="GO:0000166">
    <property type="term" value="F:nucleotide binding"/>
    <property type="evidence" value="ECO:0007669"/>
    <property type="project" value="InterPro"/>
</dbReference>
<dbReference type="InterPro" id="IPR048655">
    <property type="entry name" value="Irp3-like_C"/>
</dbReference>
<dbReference type="Pfam" id="PF01408">
    <property type="entry name" value="GFO_IDH_MocA"/>
    <property type="match status" value="1"/>
</dbReference>
<feature type="domain" description="Thiazolinyl imine reductase-like C-terminal" evidence="3">
    <location>
        <begin position="144"/>
        <end position="239"/>
    </location>
</feature>
<evidence type="ECO:0000313" key="5">
    <source>
        <dbReference type="Proteomes" id="UP000000753"/>
    </source>
</evidence>
<evidence type="ECO:0000256" key="1">
    <source>
        <dbReference type="ARBA" id="ARBA00022729"/>
    </source>
</evidence>
<organism evidence="4 5">
    <name type="scientific">Shewanella piezotolerans (strain WP3 / JCM 13877)</name>
    <dbReference type="NCBI Taxonomy" id="225849"/>
    <lineage>
        <taxon>Bacteria</taxon>
        <taxon>Pseudomonadati</taxon>
        <taxon>Pseudomonadota</taxon>
        <taxon>Gammaproteobacteria</taxon>
        <taxon>Alteromonadales</taxon>
        <taxon>Shewanellaceae</taxon>
        <taxon>Shewanella</taxon>
    </lineage>
</organism>
<dbReference type="Pfam" id="PF21390">
    <property type="entry name" value="Irp3-like_C"/>
    <property type="match status" value="1"/>
</dbReference>
<dbReference type="Gene3D" id="3.40.50.720">
    <property type="entry name" value="NAD(P)-binding Rossmann-like Domain"/>
    <property type="match status" value="1"/>
</dbReference>
<evidence type="ECO:0000259" key="2">
    <source>
        <dbReference type="Pfam" id="PF01408"/>
    </source>
</evidence>
<evidence type="ECO:0000313" key="4">
    <source>
        <dbReference type="EMBL" id="ACJ28535.1"/>
    </source>
</evidence>
<protein>
    <submittedName>
        <fullName evidence="4">Siderophore-like synthase protein, putative</fullName>
    </submittedName>
</protein>
<dbReference type="AlphaFoldDB" id="B8CN33"/>
<proteinExistence type="predicted"/>
<dbReference type="STRING" id="225849.swp_1767"/>
<reference evidence="4 5" key="1">
    <citation type="journal article" date="2008" name="PLoS ONE">
        <title>Environmental adaptation: genomic analysis of the piezotolerant and psychrotolerant deep-sea iron reducing bacterium Shewanella piezotolerans WP3.</title>
        <authorList>
            <person name="Wang F."/>
            <person name="Wang J."/>
            <person name="Jian H."/>
            <person name="Zhang B."/>
            <person name="Li S."/>
            <person name="Wang F."/>
            <person name="Zeng X."/>
            <person name="Gao L."/>
            <person name="Bartlett D.H."/>
            <person name="Yu J."/>
            <person name="Hu S."/>
            <person name="Xiao X."/>
        </authorList>
    </citation>
    <scope>NUCLEOTIDE SEQUENCE [LARGE SCALE GENOMIC DNA]</scope>
    <source>
        <strain evidence="5">WP3 / JCM 13877</strain>
    </source>
</reference>
<dbReference type="EMBL" id="CP000472">
    <property type="protein sequence ID" value="ACJ28535.1"/>
    <property type="molecule type" value="Genomic_DNA"/>
</dbReference>
<dbReference type="PANTHER" id="PTHR43377">
    <property type="entry name" value="BILIVERDIN REDUCTASE A"/>
    <property type="match status" value="1"/>
</dbReference>
<dbReference type="RefSeq" id="WP_020911913.1">
    <property type="nucleotide sequence ID" value="NC_011566.1"/>
</dbReference>
<dbReference type="Proteomes" id="UP000000753">
    <property type="component" value="Chromosome"/>
</dbReference>
<accession>B8CN33</accession>
<keyword evidence="5" id="KW-1185">Reference proteome</keyword>